<feature type="region of interest" description="Disordered" evidence="1">
    <location>
        <begin position="1"/>
        <end position="26"/>
    </location>
</feature>
<name>V6F2Y6_MAGGM</name>
<sequence>MPMTGGCRGLSGHPPRPNQPALRDPLLPIKPYPTAFQKLAAIADSRVITELTASVLICLCRRFRAAQEAG</sequence>
<dbReference type="AlphaFoldDB" id="V6F2Y6"/>
<accession>V6F2Y6</accession>
<dbReference type="HOGENOM" id="CLU_2753069_0_0_5"/>
<evidence type="ECO:0000313" key="2">
    <source>
        <dbReference type="EMBL" id="CDK99799.1"/>
    </source>
</evidence>
<dbReference type="EMBL" id="HG794546">
    <property type="protein sequence ID" value="CDK99799.1"/>
    <property type="molecule type" value="Genomic_DNA"/>
</dbReference>
<evidence type="ECO:0000313" key="3">
    <source>
        <dbReference type="Proteomes" id="UP000018922"/>
    </source>
</evidence>
<gene>
    <name evidence="2" type="ordered locus">MGMSRv2__2584</name>
</gene>
<keyword evidence="3" id="KW-1185">Reference proteome</keyword>
<dbReference type="Proteomes" id="UP000018922">
    <property type="component" value="Chromosome I"/>
</dbReference>
<dbReference type="STRING" id="1430440.MGMSRv2__2584"/>
<evidence type="ECO:0000256" key="1">
    <source>
        <dbReference type="SAM" id="MobiDB-lite"/>
    </source>
</evidence>
<dbReference type="KEGG" id="mgy:MGMSRv2__2584"/>
<reference evidence="2 3" key="1">
    <citation type="journal article" date="2014" name="Genome Announc.">
        <title>Complete genome sequence of Magnetospirillum gryphiswaldense MSR-1.</title>
        <authorList>
            <person name="Wang X."/>
            <person name="Wang Q."/>
            <person name="Zhang W."/>
            <person name="Wang Y."/>
            <person name="Li L."/>
            <person name="Wen T."/>
            <person name="Zhang T."/>
            <person name="Zhang Y."/>
            <person name="Xu J."/>
            <person name="Hu J."/>
            <person name="Li S."/>
            <person name="Liu L."/>
            <person name="Liu J."/>
            <person name="Jiang W."/>
            <person name="Tian J."/>
            <person name="Li Y."/>
            <person name="Schuler D."/>
            <person name="Wang L."/>
            <person name="Li J."/>
        </authorList>
    </citation>
    <scope>NUCLEOTIDE SEQUENCE [LARGE SCALE GENOMIC DNA]</scope>
    <source>
        <strain evidence="3">DSM 6361 / JCM 21280 / NBRC 15271 / MSR-1</strain>
    </source>
</reference>
<protein>
    <submittedName>
        <fullName evidence="2">Uncharacterized protein</fullName>
    </submittedName>
</protein>
<organism evidence="2 3">
    <name type="scientific">Magnetospirillum gryphiswaldense (strain DSM 6361 / JCM 21280 / NBRC 15271 / MSR-1)</name>
    <dbReference type="NCBI Taxonomy" id="431944"/>
    <lineage>
        <taxon>Bacteria</taxon>
        <taxon>Pseudomonadati</taxon>
        <taxon>Pseudomonadota</taxon>
        <taxon>Alphaproteobacteria</taxon>
        <taxon>Rhodospirillales</taxon>
        <taxon>Rhodospirillaceae</taxon>
        <taxon>Magnetospirillum</taxon>
    </lineage>
</organism>
<proteinExistence type="predicted"/>